<dbReference type="AlphaFoldDB" id="J3LHW2"/>
<accession>J3LHW2</accession>
<dbReference type="EnsemblPlants" id="OB02G42290.1">
    <property type="protein sequence ID" value="OB02G42290.1"/>
    <property type="gene ID" value="OB02G42290"/>
</dbReference>
<organism evidence="2">
    <name type="scientific">Oryza brachyantha</name>
    <name type="common">malo sina</name>
    <dbReference type="NCBI Taxonomy" id="4533"/>
    <lineage>
        <taxon>Eukaryota</taxon>
        <taxon>Viridiplantae</taxon>
        <taxon>Streptophyta</taxon>
        <taxon>Embryophyta</taxon>
        <taxon>Tracheophyta</taxon>
        <taxon>Spermatophyta</taxon>
        <taxon>Magnoliopsida</taxon>
        <taxon>Liliopsida</taxon>
        <taxon>Poales</taxon>
        <taxon>Poaceae</taxon>
        <taxon>BOP clade</taxon>
        <taxon>Oryzoideae</taxon>
        <taxon>Oryzeae</taxon>
        <taxon>Oryzinae</taxon>
        <taxon>Oryza</taxon>
    </lineage>
</organism>
<keyword evidence="1" id="KW-0732">Signal</keyword>
<dbReference type="Gramene" id="OB02G42290.1">
    <property type="protein sequence ID" value="OB02G42290.1"/>
    <property type="gene ID" value="OB02G42290"/>
</dbReference>
<dbReference type="Proteomes" id="UP000006038">
    <property type="component" value="Unassembled WGS sequence"/>
</dbReference>
<evidence type="ECO:0000256" key="1">
    <source>
        <dbReference type="SAM" id="SignalP"/>
    </source>
</evidence>
<feature type="signal peptide" evidence="1">
    <location>
        <begin position="1"/>
        <end position="18"/>
    </location>
</feature>
<dbReference type="HOGENOM" id="CLU_2254280_0_0_1"/>
<name>J3LHW2_ORYBR</name>
<evidence type="ECO:0008006" key="4">
    <source>
        <dbReference type="Google" id="ProtNLM"/>
    </source>
</evidence>
<evidence type="ECO:0000313" key="2">
    <source>
        <dbReference type="EnsemblPlants" id="OB02G42290.1"/>
    </source>
</evidence>
<reference evidence="2" key="1">
    <citation type="submission" date="2013-04" db="UniProtKB">
        <authorList>
            <consortium name="EnsemblPlants"/>
        </authorList>
    </citation>
    <scope>IDENTIFICATION</scope>
</reference>
<evidence type="ECO:0000313" key="3">
    <source>
        <dbReference type="Proteomes" id="UP000006038"/>
    </source>
</evidence>
<keyword evidence="3" id="KW-1185">Reference proteome</keyword>
<sequence length="104" mass="12066">MERIWLTLLLIQFQMFLANHLMKWQWGGRTWPVRARGLSRSGPGLIWLNFVVAAARGPRDCSGRVPEEARFPPARVDGPIRHTSFFRVTHLTLSSYQNNFVFLL</sequence>
<feature type="chain" id="PRO_5003772648" description="Secreted protein" evidence="1">
    <location>
        <begin position="19"/>
        <end position="104"/>
    </location>
</feature>
<proteinExistence type="predicted"/>
<protein>
    <recommendedName>
        <fullName evidence="4">Secreted protein</fullName>
    </recommendedName>
</protein>